<reference evidence="2" key="3">
    <citation type="submission" date="2023-05" db="EMBL/GenBank/DDBJ databases">
        <authorList>
            <person name="Smith C.H."/>
        </authorList>
    </citation>
    <scope>NUCLEOTIDE SEQUENCE</scope>
    <source>
        <strain evidence="2">CHS0354</strain>
        <tissue evidence="2">Mantle</tissue>
    </source>
</reference>
<feature type="compositionally biased region" description="Polar residues" evidence="1">
    <location>
        <begin position="88"/>
        <end position="108"/>
    </location>
</feature>
<dbReference type="EMBL" id="JAEAOA010002200">
    <property type="protein sequence ID" value="KAK3580035.1"/>
    <property type="molecule type" value="Genomic_DNA"/>
</dbReference>
<organism evidence="2 3">
    <name type="scientific">Potamilus streckersoni</name>
    <dbReference type="NCBI Taxonomy" id="2493646"/>
    <lineage>
        <taxon>Eukaryota</taxon>
        <taxon>Metazoa</taxon>
        <taxon>Spiralia</taxon>
        <taxon>Lophotrochozoa</taxon>
        <taxon>Mollusca</taxon>
        <taxon>Bivalvia</taxon>
        <taxon>Autobranchia</taxon>
        <taxon>Heteroconchia</taxon>
        <taxon>Palaeoheterodonta</taxon>
        <taxon>Unionida</taxon>
        <taxon>Unionoidea</taxon>
        <taxon>Unionidae</taxon>
        <taxon>Ambleminae</taxon>
        <taxon>Lampsilini</taxon>
        <taxon>Potamilus</taxon>
    </lineage>
</organism>
<dbReference type="Proteomes" id="UP001195483">
    <property type="component" value="Unassembled WGS sequence"/>
</dbReference>
<proteinExistence type="predicted"/>
<comment type="caution">
    <text evidence="2">The sequence shown here is derived from an EMBL/GenBank/DDBJ whole genome shotgun (WGS) entry which is preliminary data.</text>
</comment>
<feature type="compositionally biased region" description="Polar residues" evidence="1">
    <location>
        <begin position="47"/>
        <end position="73"/>
    </location>
</feature>
<reference evidence="2" key="2">
    <citation type="journal article" date="2021" name="Genome Biol. Evol.">
        <title>Developing a high-quality reference genome for a parasitic bivalve with doubly uniparental inheritance (Bivalvia: Unionida).</title>
        <authorList>
            <person name="Smith C.H."/>
        </authorList>
    </citation>
    <scope>NUCLEOTIDE SEQUENCE</scope>
    <source>
        <strain evidence="2">CHS0354</strain>
        <tissue evidence="2">Mantle</tissue>
    </source>
</reference>
<dbReference type="AlphaFoldDB" id="A0AAE0VKG3"/>
<keyword evidence="3" id="KW-1185">Reference proteome</keyword>
<reference evidence="2" key="1">
    <citation type="journal article" date="2021" name="Genome Biol. Evol.">
        <title>A High-Quality Reference Genome for a Parasitic Bivalve with Doubly Uniparental Inheritance (Bivalvia: Unionida).</title>
        <authorList>
            <person name="Smith C.H."/>
        </authorList>
    </citation>
    <scope>NUCLEOTIDE SEQUENCE</scope>
    <source>
        <strain evidence="2">CHS0354</strain>
    </source>
</reference>
<accession>A0AAE0VKG3</accession>
<gene>
    <name evidence="2" type="ORF">CHS0354_037622</name>
</gene>
<protein>
    <submittedName>
        <fullName evidence="2">Uncharacterized protein</fullName>
    </submittedName>
</protein>
<sequence length="117" mass="12966">MKTIFLSDTSHLRRSLPNVSRLAQAQFSLHGSEPHLDQANYEDPLSPESQISRLQPQRRTSSPGISGLKTPQQRNERGMSPQRPGLPQPSTRRSIPRMTSSGRSTPSGLPTPRRLAS</sequence>
<evidence type="ECO:0000256" key="1">
    <source>
        <dbReference type="SAM" id="MobiDB-lite"/>
    </source>
</evidence>
<feature type="region of interest" description="Disordered" evidence="1">
    <location>
        <begin position="30"/>
        <end position="117"/>
    </location>
</feature>
<evidence type="ECO:0000313" key="3">
    <source>
        <dbReference type="Proteomes" id="UP001195483"/>
    </source>
</evidence>
<name>A0AAE0VKG3_9BIVA</name>
<evidence type="ECO:0000313" key="2">
    <source>
        <dbReference type="EMBL" id="KAK3580035.1"/>
    </source>
</evidence>